<dbReference type="Proteomes" id="UP000696485">
    <property type="component" value="Unassembled WGS sequence"/>
</dbReference>
<reference evidence="1" key="1">
    <citation type="journal article" date="2020" name="Fungal Divers.">
        <title>Resolving the Mortierellaceae phylogeny through synthesis of multi-gene phylogenetics and phylogenomics.</title>
        <authorList>
            <person name="Vandepol N."/>
            <person name="Liber J."/>
            <person name="Desiro A."/>
            <person name="Na H."/>
            <person name="Kennedy M."/>
            <person name="Barry K."/>
            <person name="Grigoriev I.V."/>
            <person name="Miller A.N."/>
            <person name="O'Donnell K."/>
            <person name="Stajich J.E."/>
            <person name="Bonito G."/>
        </authorList>
    </citation>
    <scope>NUCLEOTIDE SEQUENCE</scope>
    <source>
        <strain evidence="1">NVP1</strain>
    </source>
</reference>
<accession>A0A9P5VI07</accession>
<evidence type="ECO:0000313" key="2">
    <source>
        <dbReference type="Proteomes" id="UP000696485"/>
    </source>
</evidence>
<protein>
    <recommendedName>
        <fullName evidence="3">F-box domain-containing protein</fullName>
    </recommendedName>
</protein>
<evidence type="ECO:0000313" key="1">
    <source>
        <dbReference type="EMBL" id="KAF9325144.1"/>
    </source>
</evidence>
<proteinExistence type="predicted"/>
<organism evidence="1 2">
    <name type="scientific">Podila minutissima</name>
    <dbReference type="NCBI Taxonomy" id="64525"/>
    <lineage>
        <taxon>Eukaryota</taxon>
        <taxon>Fungi</taxon>
        <taxon>Fungi incertae sedis</taxon>
        <taxon>Mucoromycota</taxon>
        <taxon>Mortierellomycotina</taxon>
        <taxon>Mortierellomycetes</taxon>
        <taxon>Mortierellales</taxon>
        <taxon>Mortierellaceae</taxon>
        <taxon>Podila</taxon>
    </lineage>
</organism>
<dbReference type="AlphaFoldDB" id="A0A9P5VI07"/>
<keyword evidence="2" id="KW-1185">Reference proteome</keyword>
<name>A0A9P5VI07_9FUNG</name>
<sequence length="788" mass="90505">MTTPLKIIQLLPHIADAIAYTLTFADLINCVQVNHEWNDAFTRILYEDVITFRSKQARPNGDWDGCEYFVDPSSRRRFARHAHHIRGLTCQRSQLASILLETLTFDNLIEVNLIQDDGPFSADDTSIDSLTGLLARSPLLQAVSIENVDFRSMEQIQRLLDFVKVLEKYPAVTCVYFDGDYIIRRSGDITGRSGDMVSQIWKRLMARVSTSDTQRVRTLAMQRPELLSRSNRGPNNRGSWTSRERPLQIRVPETNLWREIHYTPVAGLSDVRYGGGRWEDEVWTKLRTIKNLIAVIHRTEELHLACDESYLNDELVFEMMHGYRLQCREFMLGPWNIFTRQFWARFPGVLPNLERHLKLGLTKHWSTLVEVDLDVMDFYVKKFWKLLANSPKLQSVRIPVLLIDGFEPTELPEWATGRLDKLSIGLYLEGHERDLERGTSIPQPESEPELANNPVEAARRIGPLLMAQINRQSNLHELELSFNHRRHLRRSPVFALSLDRVAGLPQLSNLGQLERFVVSGLLLPHITDAIAETLTFAELVHCVRVDHEWHDAFTKHLYEDFVTFHSRQVRPGGSWNGYEYFIDTSSCLNFVRYSHLVRGITCEPRQLANILLETPTLDSLIEINYILDANATSRGDSMSLDTLTELIARSRCLQAVSNENIAFSSEELLQRLLPFVDVLDQYPAIICVYFDGPYCARRADMRSVIWKRLWTRVPRESDQHIKTLVMFRQELLTRSNRGPSRGRAWTPRERPMQIHVPETDLWCDRDYVLVAGVSTLGGSGSGGGKVGG</sequence>
<dbReference type="EMBL" id="JAAAUY010000969">
    <property type="protein sequence ID" value="KAF9325144.1"/>
    <property type="molecule type" value="Genomic_DNA"/>
</dbReference>
<comment type="caution">
    <text evidence="1">The sequence shown here is derived from an EMBL/GenBank/DDBJ whole genome shotgun (WGS) entry which is preliminary data.</text>
</comment>
<gene>
    <name evidence="1" type="ORF">BG006_011344</name>
</gene>
<evidence type="ECO:0008006" key="3">
    <source>
        <dbReference type="Google" id="ProtNLM"/>
    </source>
</evidence>